<keyword evidence="4" id="KW-0597">Phosphoprotein</keyword>
<dbReference type="PANTHER" id="PTHR12276">
    <property type="entry name" value="EPSIN/ENT-RELATED"/>
    <property type="match status" value="1"/>
</dbReference>
<dbReference type="InterPro" id="IPR013809">
    <property type="entry name" value="ENTH"/>
</dbReference>
<reference evidence="8" key="3">
    <citation type="submission" date="2025-09" db="UniProtKB">
        <authorList>
            <consortium name="Ensembl"/>
        </authorList>
    </citation>
    <scope>IDENTIFICATION</scope>
    <source>
        <strain evidence="8">breed Abyssinian</strain>
    </source>
</reference>
<keyword evidence="3" id="KW-0963">Cytoplasm</keyword>
<dbReference type="Pfam" id="PF01417">
    <property type="entry name" value="ENTH"/>
    <property type="match status" value="1"/>
</dbReference>
<protein>
    <recommendedName>
        <fullName evidence="7">ENTH domain-containing protein</fullName>
    </recommendedName>
</protein>
<evidence type="ECO:0000256" key="3">
    <source>
        <dbReference type="ARBA" id="ARBA00022490"/>
    </source>
</evidence>
<dbReference type="Gene3D" id="1.25.40.90">
    <property type="match status" value="1"/>
</dbReference>
<feature type="compositionally biased region" description="Low complexity" evidence="6">
    <location>
        <begin position="353"/>
        <end position="388"/>
    </location>
</feature>
<dbReference type="Proteomes" id="UP000823872">
    <property type="component" value="Chromosome E1"/>
</dbReference>
<reference evidence="8" key="2">
    <citation type="submission" date="2025-08" db="UniProtKB">
        <authorList>
            <consortium name="Ensembl"/>
        </authorList>
    </citation>
    <scope>IDENTIFICATION</scope>
    <source>
        <strain evidence="8">breed Abyssinian</strain>
    </source>
</reference>
<feature type="region of interest" description="Disordered" evidence="6">
    <location>
        <begin position="251"/>
        <end position="425"/>
    </location>
</feature>
<organism evidence="8 9">
    <name type="scientific">Felis catus</name>
    <name type="common">Cat</name>
    <name type="synonym">Felis silvestris catus</name>
    <dbReference type="NCBI Taxonomy" id="9685"/>
    <lineage>
        <taxon>Eukaryota</taxon>
        <taxon>Metazoa</taxon>
        <taxon>Chordata</taxon>
        <taxon>Craniata</taxon>
        <taxon>Vertebrata</taxon>
        <taxon>Euteleostomi</taxon>
        <taxon>Mammalia</taxon>
        <taxon>Eutheria</taxon>
        <taxon>Laurasiatheria</taxon>
        <taxon>Carnivora</taxon>
        <taxon>Feliformia</taxon>
        <taxon>Felidae</taxon>
        <taxon>Felinae</taxon>
        <taxon>Felis</taxon>
    </lineage>
</organism>
<feature type="compositionally biased region" description="Low complexity" evidence="6">
    <location>
        <begin position="308"/>
        <end position="324"/>
    </location>
</feature>
<feature type="compositionally biased region" description="Polar residues" evidence="6">
    <location>
        <begin position="162"/>
        <end position="183"/>
    </location>
</feature>
<dbReference type="PROSITE" id="PS50330">
    <property type="entry name" value="UIM"/>
    <property type="match status" value="2"/>
</dbReference>
<name>A0ABI7XMJ7_FELCA</name>
<feature type="region of interest" description="Disordered" evidence="6">
    <location>
        <begin position="162"/>
        <end position="223"/>
    </location>
</feature>
<comment type="subcellular location">
    <subcellularLocation>
        <location evidence="1">Cytoplasm</location>
    </subcellularLocation>
</comment>
<dbReference type="CDD" id="cd16990">
    <property type="entry name" value="ENTH_Epsin"/>
    <property type="match status" value="1"/>
</dbReference>
<evidence type="ECO:0000256" key="1">
    <source>
        <dbReference type="ARBA" id="ARBA00004496"/>
    </source>
</evidence>
<feature type="compositionally biased region" description="Polar residues" evidence="6">
    <location>
        <begin position="390"/>
        <end position="419"/>
    </location>
</feature>
<dbReference type="GeneTree" id="ENSGT00940000157239"/>
<gene>
    <name evidence="8" type="primary">EPN2</name>
</gene>
<dbReference type="InterPro" id="IPR008942">
    <property type="entry name" value="ENTH_VHS"/>
</dbReference>
<comment type="similarity">
    <text evidence="2">Belongs to the epsin family.</text>
</comment>
<dbReference type="Ensembl" id="ENSFCTT00005034773.1">
    <property type="protein sequence ID" value="ENSFCTP00005023741.1"/>
    <property type="gene ID" value="ENSFCTG00005012241.1"/>
</dbReference>
<evidence type="ECO:0000259" key="7">
    <source>
        <dbReference type="PROSITE" id="PS50942"/>
    </source>
</evidence>
<evidence type="ECO:0000256" key="2">
    <source>
        <dbReference type="ARBA" id="ARBA00010130"/>
    </source>
</evidence>
<dbReference type="PROSITE" id="PS50942">
    <property type="entry name" value="ENTH"/>
    <property type="match status" value="1"/>
</dbReference>
<reference evidence="8 9" key="1">
    <citation type="submission" date="2021-02" db="EMBL/GenBank/DDBJ databases">
        <title>Safari Cat Assemblies.</title>
        <authorList>
            <person name="Bredemeyer K.R."/>
            <person name="Murphy W.J."/>
        </authorList>
    </citation>
    <scope>NUCLEOTIDE SEQUENCE [LARGE SCALE GENOMIC DNA]</scope>
</reference>
<feature type="domain" description="ENTH" evidence="7">
    <location>
        <begin position="12"/>
        <end position="144"/>
    </location>
</feature>
<evidence type="ECO:0000256" key="4">
    <source>
        <dbReference type="ARBA" id="ARBA00022553"/>
    </source>
</evidence>
<evidence type="ECO:0000256" key="6">
    <source>
        <dbReference type="SAM" id="MobiDB-lite"/>
    </source>
</evidence>
<dbReference type="SMART" id="SM00273">
    <property type="entry name" value="ENTH"/>
    <property type="match status" value="1"/>
</dbReference>
<dbReference type="SMART" id="SM00726">
    <property type="entry name" value="UIM"/>
    <property type="match status" value="2"/>
</dbReference>
<evidence type="ECO:0000256" key="5">
    <source>
        <dbReference type="ARBA" id="ARBA00023121"/>
    </source>
</evidence>
<accession>A0ABI7XMJ7</accession>
<dbReference type="InterPro" id="IPR003903">
    <property type="entry name" value="UIM_dom"/>
</dbReference>
<feature type="compositionally biased region" description="Polar residues" evidence="6">
    <location>
        <begin position="197"/>
        <end position="216"/>
    </location>
</feature>
<dbReference type="PANTHER" id="PTHR12276:SF50">
    <property type="entry name" value="EPSIN-2"/>
    <property type="match status" value="1"/>
</dbReference>
<proteinExistence type="inferred from homology"/>
<evidence type="ECO:0000313" key="9">
    <source>
        <dbReference type="Proteomes" id="UP000823872"/>
    </source>
</evidence>
<feature type="compositionally biased region" description="Basic and acidic residues" evidence="6">
    <location>
        <begin position="251"/>
        <end position="261"/>
    </location>
</feature>
<evidence type="ECO:0000313" key="8">
    <source>
        <dbReference type="Ensembl" id="ENSFCTP00005023741.1"/>
    </source>
</evidence>
<keyword evidence="5" id="KW-0446">Lipid-binding</keyword>
<sequence length="554" mass="58520">MATSSIRRQMKNIVNNYSEAEIKVREATSNDPWGPSSSLMTEIADLTYNVVAFSEIMSMVWKRLNDHGKNWRHVYKALTLLDYLIKTGSERVAQQCRENIFAIQTLKDFQYVDRDGKDQGINVREKSKQLVALLKDEERLKAERAQALKTKERMAQVATGMGSNQITFGRGSSQPNLSTSYSEQEYGKAGGSPASYHGSTSPRVSSELEQARPQTSGEEELQLQLALAMSREVAEQEERLRRGDDLRLQMALEESRRDTVKVPKKKEHGSHPQQTTLLDLMDALPSSGPAAQKAEPWGRSASANQTNPWGGPAAPASSSDPWPSFGAKPAAPVDPWGVPTGASIPSVSKGSDPWAAPQQQAPSAGKTADAWAAASAAKPVSATAEAVASPPSQNNGTTSPDPFESQPLTAASSKPSSSRKTPESFLGPNAALVNLDSLVTRPAPPAQSLNPFLAPGAAAASAPVNPFQVNQPQPLTLNQLRGSPVLGTSTSFGPSPGVEPMAVASMTSTAPHPALGGSGSSLTPLGPATMNMGGSVGIPPSAAQAAGTTNPFLL</sequence>
<dbReference type="SUPFAM" id="SSF48464">
    <property type="entry name" value="ENTH/VHS domain"/>
    <property type="match status" value="1"/>
</dbReference>
<keyword evidence="9" id="KW-1185">Reference proteome</keyword>